<sequence length="185" mass="20731">MMHSPLIPQARMSTTGSGRTSAAFWGVGGRNPREIAAVTRTRLSTPWGREVPLSRDFTAYDPNACVEGLGWVDFGGILSQRKDNLRESRRRPERRHRLHGSSRTAEACQEIEKMPRDLAVSDPNTIIDYLGWGKPRRYRGREERRRTTTPSVTRPQTSTTCAESNFRRILGDASRSCGGGITVIC</sequence>
<feature type="compositionally biased region" description="Low complexity" evidence="1">
    <location>
        <begin position="148"/>
        <end position="158"/>
    </location>
</feature>
<name>A0AAE1YTQ8_9LAMI</name>
<keyword evidence="3" id="KW-1185">Reference proteome</keyword>
<feature type="compositionally biased region" description="Basic residues" evidence="1">
    <location>
        <begin position="88"/>
        <end position="100"/>
    </location>
</feature>
<accession>A0AAE1YTQ8</accession>
<organism evidence="2 3">
    <name type="scientific">Sesamum alatum</name>
    <dbReference type="NCBI Taxonomy" id="300844"/>
    <lineage>
        <taxon>Eukaryota</taxon>
        <taxon>Viridiplantae</taxon>
        <taxon>Streptophyta</taxon>
        <taxon>Embryophyta</taxon>
        <taxon>Tracheophyta</taxon>
        <taxon>Spermatophyta</taxon>
        <taxon>Magnoliopsida</taxon>
        <taxon>eudicotyledons</taxon>
        <taxon>Gunneridae</taxon>
        <taxon>Pentapetalae</taxon>
        <taxon>asterids</taxon>
        <taxon>lamiids</taxon>
        <taxon>Lamiales</taxon>
        <taxon>Pedaliaceae</taxon>
        <taxon>Sesamum</taxon>
    </lineage>
</organism>
<feature type="region of interest" description="Disordered" evidence="1">
    <location>
        <begin position="85"/>
        <end position="106"/>
    </location>
</feature>
<dbReference type="EMBL" id="JACGWO010000002">
    <property type="protein sequence ID" value="KAK4436017.1"/>
    <property type="molecule type" value="Genomic_DNA"/>
</dbReference>
<evidence type="ECO:0000313" key="2">
    <source>
        <dbReference type="EMBL" id="KAK4436017.1"/>
    </source>
</evidence>
<evidence type="ECO:0000256" key="1">
    <source>
        <dbReference type="SAM" id="MobiDB-lite"/>
    </source>
</evidence>
<feature type="region of interest" description="Disordered" evidence="1">
    <location>
        <begin position="1"/>
        <end position="25"/>
    </location>
</feature>
<comment type="caution">
    <text evidence="2">The sequence shown here is derived from an EMBL/GenBank/DDBJ whole genome shotgun (WGS) entry which is preliminary data.</text>
</comment>
<reference evidence="2" key="1">
    <citation type="submission" date="2020-06" db="EMBL/GenBank/DDBJ databases">
        <authorList>
            <person name="Li T."/>
            <person name="Hu X."/>
            <person name="Zhang T."/>
            <person name="Song X."/>
            <person name="Zhang H."/>
            <person name="Dai N."/>
            <person name="Sheng W."/>
            <person name="Hou X."/>
            <person name="Wei L."/>
        </authorList>
    </citation>
    <scope>NUCLEOTIDE SEQUENCE</scope>
    <source>
        <strain evidence="2">3651</strain>
        <tissue evidence="2">Leaf</tissue>
    </source>
</reference>
<reference evidence="2" key="2">
    <citation type="journal article" date="2024" name="Plant">
        <title>Genomic evolution and insights into agronomic trait innovations of Sesamum species.</title>
        <authorList>
            <person name="Miao H."/>
            <person name="Wang L."/>
            <person name="Qu L."/>
            <person name="Liu H."/>
            <person name="Sun Y."/>
            <person name="Le M."/>
            <person name="Wang Q."/>
            <person name="Wei S."/>
            <person name="Zheng Y."/>
            <person name="Lin W."/>
            <person name="Duan Y."/>
            <person name="Cao H."/>
            <person name="Xiong S."/>
            <person name="Wang X."/>
            <person name="Wei L."/>
            <person name="Li C."/>
            <person name="Ma Q."/>
            <person name="Ju M."/>
            <person name="Zhao R."/>
            <person name="Li G."/>
            <person name="Mu C."/>
            <person name="Tian Q."/>
            <person name="Mei H."/>
            <person name="Zhang T."/>
            <person name="Gao T."/>
            <person name="Zhang H."/>
        </authorList>
    </citation>
    <scope>NUCLEOTIDE SEQUENCE</scope>
    <source>
        <strain evidence="2">3651</strain>
    </source>
</reference>
<dbReference type="Proteomes" id="UP001293254">
    <property type="component" value="Unassembled WGS sequence"/>
</dbReference>
<proteinExistence type="predicted"/>
<evidence type="ECO:0000313" key="3">
    <source>
        <dbReference type="Proteomes" id="UP001293254"/>
    </source>
</evidence>
<protein>
    <submittedName>
        <fullName evidence="2">Uncharacterized protein</fullName>
    </submittedName>
</protein>
<dbReference type="AlphaFoldDB" id="A0AAE1YTQ8"/>
<feature type="region of interest" description="Disordered" evidence="1">
    <location>
        <begin position="138"/>
        <end position="158"/>
    </location>
</feature>
<gene>
    <name evidence="2" type="ORF">Salat_0765400</name>
</gene>
<feature type="compositionally biased region" description="Polar residues" evidence="1">
    <location>
        <begin position="11"/>
        <end position="20"/>
    </location>
</feature>